<dbReference type="GO" id="GO:0004792">
    <property type="term" value="F:thiosulfate-cyanide sulfurtransferase activity"/>
    <property type="evidence" value="ECO:0007669"/>
    <property type="project" value="TreeGrafter"/>
</dbReference>
<dbReference type="PANTHER" id="PTHR10953:SF102">
    <property type="entry name" value="ADENYLYLTRANSFERASE AND SULFURTRANSFERASE MOCS3"/>
    <property type="match status" value="1"/>
</dbReference>
<protein>
    <submittedName>
        <fullName evidence="5">HesA/MoeB/ThiF family protein</fullName>
    </submittedName>
</protein>
<sequence>MTEEQKARYARHLVLKDIGEAGQEKLLNSSVLIIGTGGLGSPVAMYLAAAGVGTLGLADADTVDFSNLQRQIIHQTKDVGKEKTESAKETIQEINPDVKVNTYPFFVDESNIQDIIADYDFVIDATDNFEAKFLINDACVLAEKPFCHGGILRLAGQIMTYVPGQGACYRCMFKDPPPEGAVPNGKQAGVLGAVAGTIGTLQAVEAIKYLVGCGQLLTGRLLSYDALKMEFRTVTLPKDTSKCPVCGKHKTIHNFVKSDK</sequence>
<evidence type="ECO:0000259" key="4">
    <source>
        <dbReference type="Pfam" id="PF00899"/>
    </source>
</evidence>
<name>A0A923LPX2_9FIRM</name>
<dbReference type="EMBL" id="JACOPH010000012">
    <property type="protein sequence ID" value="MBC5714965.1"/>
    <property type="molecule type" value="Genomic_DNA"/>
</dbReference>
<dbReference type="Proteomes" id="UP000606720">
    <property type="component" value="Unassembled WGS sequence"/>
</dbReference>
<dbReference type="InterPro" id="IPR000594">
    <property type="entry name" value="ThiF_NAD_FAD-bd"/>
</dbReference>
<keyword evidence="2" id="KW-0547">Nucleotide-binding</keyword>
<feature type="domain" description="THIF-type NAD/FAD binding fold" evidence="4">
    <location>
        <begin position="9"/>
        <end position="245"/>
    </location>
</feature>
<gene>
    <name evidence="5" type="ORF">H8S17_12295</name>
</gene>
<evidence type="ECO:0000313" key="6">
    <source>
        <dbReference type="Proteomes" id="UP000606720"/>
    </source>
</evidence>
<accession>A0A923LPX2</accession>
<dbReference type="GO" id="GO:0005524">
    <property type="term" value="F:ATP binding"/>
    <property type="evidence" value="ECO:0007669"/>
    <property type="project" value="UniProtKB-KW"/>
</dbReference>
<dbReference type="FunFam" id="3.40.50.720:FF:000033">
    <property type="entry name" value="Adenylyltransferase and sulfurtransferase MOCS3"/>
    <property type="match status" value="1"/>
</dbReference>
<reference evidence="5" key="1">
    <citation type="submission" date="2020-08" db="EMBL/GenBank/DDBJ databases">
        <title>Genome public.</title>
        <authorList>
            <person name="Liu C."/>
            <person name="Sun Q."/>
        </authorList>
    </citation>
    <scope>NUCLEOTIDE SEQUENCE</scope>
    <source>
        <strain evidence="5">BX1005</strain>
    </source>
</reference>
<evidence type="ECO:0000256" key="1">
    <source>
        <dbReference type="ARBA" id="ARBA00022679"/>
    </source>
</evidence>
<dbReference type="GO" id="GO:0008641">
    <property type="term" value="F:ubiquitin-like modifier activating enzyme activity"/>
    <property type="evidence" value="ECO:0007669"/>
    <property type="project" value="InterPro"/>
</dbReference>
<dbReference type="PANTHER" id="PTHR10953">
    <property type="entry name" value="UBIQUITIN-ACTIVATING ENZYME E1"/>
    <property type="match status" value="1"/>
</dbReference>
<proteinExistence type="predicted"/>
<evidence type="ECO:0000313" key="5">
    <source>
        <dbReference type="EMBL" id="MBC5714965.1"/>
    </source>
</evidence>
<dbReference type="InterPro" id="IPR035985">
    <property type="entry name" value="Ubiquitin-activating_enz"/>
</dbReference>
<dbReference type="InterPro" id="IPR045886">
    <property type="entry name" value="ThiF/MoeB/HesA"/>
</dbReference>
<dbReference type="Gene3D" id="3.40.50.720">
    <property type="entry name" value="NAD(P)-binding Rossmann-like Domain"/>
    <property type="match status" value="1"/>
</dbReference>
<dbReference type="Pfam" id="PF00899">
    <property type="entry name" value="ThiF"/>
    <property type="match status" value="1"/>
</dbReference>
<organism evidence="5 6">
    <name type="scientific">Roseburia zhanii</name>
    <dbReference type="NCBI Taxonomy" id="2763064"/>
    <lineage>
        <taxon>Bacteria</taxon>
        <taxon>Bacillati</taxon>
        <taxon>Bacillota</taxon>
        <taxon>Clostridia</taxon>
        <taxon>Lachnospirales</taxon>
        <taxon>Lachnospiraceae</taxon>
        <taxon>Roseburia</taxon>
    </lineage>
</organism>
<evidence type="ECO:0000256" key="2">
    <source>
        <dbReference type="ARBA" id="ARBA00022741"/>
    </source>
</evidence>
<dbReference type="GO" id="GO:0016779">
    <property type="term" value="F:nucleotidyltransferase activity"/>
    <property type="evidence" value="ECO:0007669"/>
    <property type="project" value="TreeGrafter"/>
</dbReference>
<dbReference type="NCBIfam" id="NF004281">
    <property type="entry name" value="PRK05690.1"/>
    <property type="match status" value="1"/>
</dbReference>
<keyword evidence="3" id="KW-0067">ATP-binding</keyword>
<dbReference type="GO" id="GO:0005829">
    <property type="term" value="C:cytosol"/>
    <property type="evidence" value="ECO:0007669"/>
    <property type="project" value="TreeGrafter"/>
</dbReference>
<evidence type="ECO:0000256" key="3">
    <source>
        <dbReference type="ARBA" id="ARBA00022840"/>
    </source>
</evidence>
<dbReference type="RefSeq" id="WP_186867531.1">
    <property type="nucleotide sequence ID" value="NZ_JACOPH010000012.1"/>
</dbReference>
<comment type="caution">
    <text evidence="5">The sequence shown here is derived from an EMBL/GenBank/DDBJ whole genome shotgun (WGS) entry which is preliminary data.</text>
</comment>
<dbReference type="AlphaFoldDB" id="A0A923LPX2"/>
<keyword evidence="1" id="KW-0808">Transferase</keyword>
<keyword evidence="6" id="KW-1185">Reference proteome</keyword>
<dbReference type="GO" id="GO:0008146">
    <property type="term" value="F:sulfotransferase activity"/>
    <property type="evidence" value="ECO:0007669"/>
    <property type="project" value="TreeGrafter"/>
</dbReference>
<dbReference type="CDD" id="cd00757">
    <property type="entry name" value="ThiF_MoeB_HesA_family"/>
    <property type="match status" value="1"/>
</dbReference>
<dbReference type="SUPFAM" id="SSF69572">
    <property type="entry name" value="Activating enzymes of the ubiquitin-like proteins"/>
    <property type="match status" value="1"/>
</dbReference>